<organism evidence="4 5">
    <name type="scientific">Sinorhizobium americanum</name>
    <dbReference type="NCBI Taxonomy" id="194963"/>
    <lineage>
        <taxon>Bacteria</taxon>
        <taxon>Pseudomonadati</taxon>
        <taxon>Pseudomonadota</taxon>
        <taxon>Alphaproteobacteria</taxon>
        <taxon>Hyphomicrobiales</taxon>
        <taxon>Rhizobiaceae</taxon>
        <taxon>Sinorhizobium/Ensifer group</taxon>
        <taxon>Sinorhizobium</taxon>
    </lineage>
</organism>
<dbReference type="GO" id="GO:0003700">
    <property type="term" value="F:DNA-binding transcription factor activity"/>
    <property type="evidence" value="ECO:0007669"/>
    <property type="project" value="TreeGrafter"/>
</dbReference>
<dbReference type="KEGG" id="same:SAMCFNEI73_Ch1313"/>
<evidence type="ECO:0000313" key="5">
    <source>
        <dbReference type="Proteomes" id="UP000182306"/>
    </source>
</evidence>
<keyword evidence="5" id="KW-1185">Reference proteome</keyword>
<protein>
    <submittedName>
        <fullName evidence="4">TetR family transcriptional regulator</fullName>
    </submittedName>
</protein>
<dbReference type="OrthoDB" id="9802802at2"/>
<keyword evidence="2" id="KW-0238">DNA-binding</keyword>
<dbReference type="SUPFAM" id="SSF46689">
    <property type="entry name" value="Homeodomain-like"/>
    <property type="match status" value="1"/>
</dbReference>
<dbReference type="Pfam" id="PF00440">
    <property type="entry name" value="TetR_N"/>
    <property type="match status" value="1"/>
</dbReference>
<keyword evidence="3" id="KW-0804">Transcription</keyword>
<gene>
    <name evidence="4" type="ORF">SAMCFNEI73_Ch1313</name>
</gene>
<dbReference type="STRING" id="194963.SAMCFNEI73_Ch1313"/>
<dbReference type="PANTHER" id="PTHR30055:SF151">
    <property type="entry name" value="TRANSCRIPTIONAL REGULATORY PROTEIN"/>
    <property type="match status" value="1"/>
</dbReference>
<dbReference type="AlphaFoldDB" id="A0A1L3LKM2"/>
<evidence type="ECO:0000313" key="4">
    <source>
        <dbReference type="EMBL" id="APG90624.1"/>
    </source>
</evidence>
<dbReference type="EMBL" id="CP013107">
    <property type="protein sequence ID" value="APG90624.1"/>
    <property type="molecule type" value="Genomic_DNA"/>
</dbReference>
<sequence>MNYPGRPVTYTDRMRARILDVAEEYFHRIGHHKTSVADIASKLGMSRANIYRFFSSKDAITEAVCGRVVNRAAEVALAIASRNVSASEKLRRVLSAVHHYNMMQLTEEKHMHDLVATAMRENWVVIKAHDERMMTIFEAIIRDGVEAGEFAVEGPAETARALKSAFMPFFHPILIEHCVRRGEDTEAALREQFRFIQKMLGQSDYARRPAECGSSGLKPDDEN</sequence>
<accession>A0A1L3LKM2</accession>
<dbReference type="InterPro" id="IPR036271">
    <property type="entry name" value="Tet_transcr_reg_TetR-rel_C_sf"/>
</dbReference>
<name>A0A1L3LKM2_9HYPH</name>
<evidence type="ECO:0000256" key="2">
    <source>
        <dbReference type="ARBA" id="ARBA00023125"/>
    </source>
</evidence>
<dbReference type="Gene3D" id="1.10.357.10">
    <property type="entry name" value="Tetracycline Repressor, domain 2"/>
    <property type="match status" value="1"/>
</dbReference>
<evidence type="ECO:0000256" key="3">
    <source>
        <dbReference type="ARBA" id="ARBA00023163"/>
    </source>
</evidence>
<dbReference type="PANTHER" id="PTHR30055">
    <property type="entry name" value="HTH-TYPE TRANSCRIPTIONAL REGULATOR RUTR"/>
    <property type="match status" value="1"/>
</dbReference>
<dbReference type="InterPro" id="IPR041478">
    <property type="entry name" value="TetR_C_27"/>
</dbReference>
<dbReference type="SUPFAM" id="SSF48498">
    <property type="entry name" value="Tetracyclin repressor-like, C-terminal domain"/>
    <property type="match status" value="1"/>
</dbReference>
<dbReference type="InterPro" id="IPR001647">
    <property type="entry name" value="HTH_TetR"/>
</dbReference>
<reference evidence="4 5" key="1">
    <citation type="submission" date="2015-10" db="EMBL/GenBank/DDBJ databases">
        <title>Genomic differences between typical nodule nitrogen-fixing rhizobial strains and those coming from bean seeds.</title>
        <authorList>
            <person name="Peralta H."/>
            <person name="Aguilar-Vera A."/>
            <person name="Diaz R."/>
            <person name="Mora Y."/>
            <person name="Martinez-Batallar G."/>
            <person name="Salazar E."/>
            <person name="Vargas-Lagunas C."/>
            <person name="Encarnacion S."/>
            <person name="Girard L."/>
            <person name="Mora J."/>
        </authorList>
    </citation>
    <scope>NUCLEOTIDE SEQUENCE [LARGE SCALE GENOMIC DNA]</scope>
    <source>
        <strain evidence="4 5">CFNEI 73</strain>
    </source>
</reference>
<dbReference type="InterPro" id="IPR009057">
    <property type="entry name" value="Homeodomain-like_sf"/>
</dbReference>
<dbReference type="GO" id="GO:0000976">
    <property type="term" value="F:transcription cis-regulatory region binding"/>
    <property type="evidence" value="ECO:0007669"/>
    <property type="project" value="TreeGrafter"/>
</dbReference>
<dbReference type="InterPro" id="IPR050109">
    <property type="entry name" value="HTH-type_TetR-like_transc_reg"/>
</dbReference>
<keyword evidence="1" id="KW-0805">Transcription regulation</keyword>
<dbReference type="PRINTS" id="PR00455">
    <property type="entry name" value="HTHTETR"/>
</dbReference>
<dbReference type="Pfam" id="PF17935">
    <property type="entry name" value="TetR_C_27"/>
    <property type="match status" value="1"/>
</dbReference>
<proteinExistence type="predicted"/>
<dbReference type="PROSITE" id="PS50977">
    <property type="entry name" value="HTH_TETR_2"/>
    <property type="match status" value="1"/>
</dbReference>
<evidence type="ECO:0000256" key="1">
    <source>
        <dbReference type="ARBA" id="ARBA00023015"/>
    </source>
</evidence>
<dbReference type="Proteomes" id="UP000182306">
    <property type="component" value="Chromosome"/>
</dbReference>